<evidence type="ECO:0000313" key="4">
    <source>
        <dbReference type="Proteomes" id="UP000272238"/>
    </source>
</evidence>
<protein>
    <submittedName>
        <fullName evidence="3">YdcF family protein</fullName>
    </submittedName>
</protein>
<dbReference type="AlphaFoldDB" id="A0A494Z0F4"/>
<keyword evidence="1" id="KW-0472">Membrane</keyword>
<name>A0A494Z0F4_9BACL</name>
<dbReference type="GO" id="GO:0005886">
    <property type="term" value="C:plasma membrane"/>
    <property type="evidence" value="ECO:0007669"/>
    <property type="project" value="TreeGrafter"/>
</dbReference>
<feature type="transmembrane region" description="Helical" evidence="1">
    <location>
        <begin position="311"/>
        <end position="330"/>
    </location>
</feature>
<dbReference type="GO" id="GO:0043164">
    <property type="term" value="P:Gram-negative-bacterium-type cell wall biogenesis"/>
    <property type="evidence" value="ECO:0007669"/>
    <property type="project" value="TreeGrafter"/>
</dbReference>
<dbReference type="Pfam" id="PF02698">
    <property type="entry name" value="DUF218"/>
    <property type="match status" value="1"/>
</dbReference>
<dbReference type="RefSeq" id="WP_121214762.1">
    <property type="nucleotide sequence ID" value="NZ_RBZN01000025.1"/>
</dbReference>
<dbReference type="OrthoDB" id="9782395at2"/>
<feature type="transmembrane region" description="Helical" evidence="1">
    <location>
        <begin position="56"/>
        <end position="78"/>
    </location>
</feature>
<evidence type="ECO:0000256" key="1">
    <source>
        <dbReference type="SAM" id="Phobius"/>
    </source>
</evidence>
<dbReference type="Gene3D" id="3.40.50.620">
    <property type="entry name" value="HUPs"/>
    <property type="match status" value="1"/>
</dbReference>
<dbReference type="PANTHER" id="PTHR30336">
    <property type="entry name" value="INNER MEMBRANE PROTEIN, PROBABLE PERMEASE"/>
    <property type="match status" value="1"/>
</dbReference>
<accession>A0A494Z0F4</accession>
<feature type="transmembrane region" description="Helical" evidence="1">
    <location>
        <begin position="90"/>
        <end position="110"/>
    </location>
</feature>
<reference evidence="3 4" key="1">
    <citation type="journal article" date="2016" name="Antonie Van Leeuwenhoek">
        <title>Lysinibacillus endophyticus sp. nov., an indole-3-acetic acid producing endophytic bacterium isolated from corn root (Zea mays cv. Xinken-5).</title>
        <authorList>
            <person name="Yu J."/>
            <person name="Guan X."/>
            <person name="Liu C."/>
            <person name="Xiang W."/>
            <person name="Yu Z."/>
            <person name="Liu X."/>
            <person name="Wang G."/>
        </authorList>
    </citation>
    <scope>NUCLEOTIDE SEQUENCE [LARGE SCALE GENOMIC DNA]</scope>
    <source>
        <strain evidence="3 4">DSM 100506</strain>
    </source>
</reference>
<keyword evidence="1" id="KW-1133">Transmembrane helix</keyword>
<organism evidence="3 4">
    <name type="scientific">Ureibacillus endophyticus</name>
    <dbReference type="NCBI Taxonomy" id="1978490"/>
    <lineage>
        <taxon>Bacteria</taxon>
        <taxon>Bacillati</taxon>
        <taxon>Bacillota</taxon>
        <taxon>Bacilli</taxon>
        <taxon>Bacillales</taxon>
        <taxon>Caryophanaceae</taxon>
        <taxon>Ureibacillus</taxon>
    </lineage>
</organism>
<evidence type="ECO:0000259" key="2">
    <source>
        <dbReference type="Pfam" id="PF02698"/>
    </source>
</evidence>
<dbReference type="InterPro" id="IPR014729">
    <property type="entry name" value="Rossmann-like_a/b/a_fold"/>
</dbReference>
<dbReference type="CDD" id="cd06259">
    <property type="entry name" value="YdcF-like"/>
    <property type="match status" value="1"/>
</dbReference>
<dbReference type="Proteomes" id="UP000272238">
    <property type="component" value="Unassembled WGS sequence"/>
</dbReference>
<sequence>MIFLIFIVIALFIIEPRWYNNIYFLAIILLVELLYYTEKIFFNQDFSEQVVNITGYVFVFAFIPLVMATMSVLTYFNSKVLLEKEGRKKSNLFIGLIGVAVNIVLVYYIYSMHPNNGNKYSEAGFFYVFGLFVYFTTMYSATAIYLVLYNWRPIFYKPEYIIILGSGLIGDQVPPLLASRIEKGVQQYKKYKGQPLIITSGGQGSDEKVAESYAMKCYIHEHYPEIPDQAVVMEDQSTTTFENMLFSRKIILERFGAKARGIFVSNNYHILRASYYAKRAKLRANGVGSKTAFYYVPNAFTREFIGLLEMFKWRHIALIILFTIFSILVFRGM</sequence>
<dbReference type="EMBL" id="RBZN01000025">
    <property type="protein sequence ID" value="RKQ15965.1"/>
    <property type="molecule type" value="Genomic_DNA"/>
</dbReference>
<dbReference type="PANTHER" id="PTHR30336:SF18">
    <property type="entry name" value="MEMBRANE PROTEIN"/>
    <property type="match status" value="1"/>
</dbReference>
<proteinExistence type="predicted"/>
<keyword evidence="1" id="KW-0812">Transmembrane</keyword>
<gene>
    <name evidence="3" type="ORF">D8M03_10660</name>
</gene>
<keyword evidence="4" id="KW-1185">Reference proteome</keyword>
<feature type="domain" description="DUF218" evidence="2">
    <location>
        <begin position="159"/>
        <end position="305"/>
    </location>
</feature>
<dbReference type="InterPro" id="IPR003848">
    <property type="entry name" value="DUF218"/>
</dbReference>
<feature type="transmembrane region" description="Helical" evidence="1">
    <location>
        <begin position="125"/>
        <end position="148"/>
    </location>
</feature>
<evidence type="ECO:0000313" key="3">
    <source>
        <dbReference type="EMBL" id="RKQ15965.1"/>
    </source>
</evidence>
<comment type="caution">
    <text evidence="3">The sequence shown here is derived from an EMBL/GenBank/DDBJ whole genome shotgun (WGS) entry which is preliminary data.</text>
</comment>
<feature type="transmembrane region" description="Helical" evidence="1">
    <location>
        <begin position="18"/>
        <end position="36"/>
    </location>
</feature>
<dbReference type="GO" id="GO:0000270">
    <property type="term" value="P:peptidoglycan metabolic process"/>
    <property type="evidence" value="ECO:0007669"/>
    <property type="project" value="TreeGrafter"/>
</dbReference>
<dbReference type="InterPro" id="IPR051599">
    <property type="entry name" value="Cell_Envelope_Assoc"/>
</dbReference>